<keyword evidence="3" id="KW-0812">Transmembrane</keyword>
<keyword evidence="3" id="KW-1133">Transmembrane helix</keyword>
<protein>
    <recommendedName>
        <fullName evidence="6">Tetratricopeptide repeat protein</fullName>
    </recommendedName>
</protein>
<evidence type="ECO:0000256" key="2">
    <source>
        <dbReference type="SAM" id="Coils"/>
    </source>
</evidence>
<dbReference type="PROSITE" id="PS50005">
    <property type="entry name" value="TPR"/>
    <property type="match status" value="1"/>
</dbReference>
<evidence type="ECO:0000256" key="1">
    <source>
        <dbReference type="PROSITE-ProRule" id="PRU00339"/>
    </source>
</evidence>
<reference evidence="4 5" key="1">
    <citation type="submission" date="2024-02" db="EMBL/GenBank/DDBJ databases">
        <title>Whole genome sequencing of Parabacteroides sp. AD58.</title>
        <authorList>
            <person name="Chaplin A.V."/>
            <person name="Pikina A.P."/>
            <person name="Sokolova S.R."/>
            <person name="Korostin D.O."/>
            <person name="Efimov B.A."/>
        </authorList>
    </citation>
    <scope>NUCLEOTIDE SEQUENCE [LARGE SCALE GENOMIC DNA]</scope>
    <source>
        <strain evidence="4 5">AD58</strain>
    </source>
</reference>
<dbReference type="PROSITE" id="PS51257">
    <property type="entry name" value="PROKAR_LIPOPROTEIN"/>
    <property type="match status" value="1"/>
</dbReference>
<dbReference type="Proteomes" id="UP001320603">
    <property type="component" value="Chromosome"/>
</dbReference>
<dbReference type="Gene3D" id="1.25.40.10">
    <property type="entry name" value="Tetratricopeptide repeat domain"/>
    <property type="match status" value="2"/>
</dbReference>
<accession>A0ABZ2IJF9</accession>
<name>A0ABZ2IJF9_9BACT</name>
<organism evidence="4 5">
    <name type="scientific">Parabacteroides absconsus</name>
    <dbReference type="NCBI Taxonomy" id="2951805"/>
    <lineage>
        <taxon>Bacteria</taxon>
        <taxon>Pseudomonadati</taxon>
        <taxon>Bacteroidota</taxon>
        <taxon>Bacteroidia</taxon>
        <taxon>Bacteroidales</taxon>
        <taxon>Tannerellaceae</taxon>
        <taxon>Parabacteroides</taxon>
    </lineage>
</organism>
<dbReference type="EMBL" id="CP146284">
    <property type="protein sequence ID" value="WWV66184.1"/>
    <property type="molecule type" value="Genomic_DNA"/>
</dbReference>
<evidence type="ECO:0000313" key="5">
    <source>
        <dbReference type="Proteomes" id="UP001320603"/>
    </source>
</evidence>
<evidence type="ECO:0000313" key="4">
    <source>
        <dbReference type="EMBL" id="WWV66184.1"/>
    </source>
</evidence>
<dbReference type="RefSeq" id="WP_338578746.1">
    <property type="nucleotide sequence ID" value="NZ_CP146284.1"/>
</dbReference>
<evidence type="ECO:0000256" key="3">
    <source>
        <dbReference type="SAM" id="Phobius"/>
    </source>
</evidence>
<keyword evidence="1" id="KW-0802">TPR repeat</keyword>
<proteinExistence type="predicted"/>
<keyword evidence="3" id="KW-0472">Membrane</keyword>
<feature type="repeat" description="TPR" evidence="1">
    <location>
        <begin position="227"/>
        <end position="260"/>
    </location>
</feature>
<evidence type="ECO:0008006" key="6">
    <source>
        <dbReference type="Google" id="ProtNLM"/>
    </source>
</evidence>
<gene>
    <name evidence="4" type="ORF">NEE14_014545</name>
</gene>
<keyword evidence="2" id="KW-0175">Coiled coil</keyword>
<dbReference type="SUPFAM" id="SSF48452">
    <property type="entry name" value="TPR-like"/>
    <property type="match status" value="1"/>
</dbReference>
<keyword evidence="5" id="KW-1185">Reference proteome</keyword>
<feature type="coiled-coil region" evidence="2">
    <location>
        <begin position="393"/>
        <end position="455"/>
    </location>
</feature>
<dbReference type="InterPro" id="IPR019734">
    <property type="entry name" value="TPR_rpt"/>
</dbReference>
<dbReference type="InterPro" id="IPR011990">
    <property type="entry name" value="TPR-like_helical_dom_sf"/>
</dbReference>
<sequence>MPMRIFLALLVIILGWITQGCTNEADRNAIRQMEQAAPLMQSDPEAAHVLLTDSVAHPELLSPEVNARWCLMLCQLADSIDTPLPYVPQMKRAYQYVKRHGTVDEQLQAALYLGRTYMDDLDQEAALRTYTEALQQSILENKPNQSGYISSYMGDVYQFQGMYQQAVEKYLTASRYFRQAGNYRSQGIAYIDASRNYTLLDSLDIALTYMLHADSMMVLYGDSMDRAGTLNGLGNIYTEKGYYPEAEMYLKSAIDWDKADVAPSYLALAKLELLKQNYVQARFYLKQAKSPTHNKGTAIEIPYQSYLIEKQEGNTTKALAELENYVTISDSILWLRNNAEINGLEDKYAYTRVLSENMHLREVRSDQFKLLIIALLIILCMALAYRLLIVRKNLKIAQQADELQEQKSHLLEQQMALDSLSRQLKAAQQDNQEELRQKQSEYDQKAQEVEMLKQQYIQQRQYLLQESTIYKKIQKSVSTPNPDHKELLTDKDWKALYKCIDTMYPSLSERLVLAGITPTEKKYCYLSFFQLDSKQEAFLLNVNIDTPYKNRTRIRQKLKITGSEEKLHEHLALWG</sequence>
<feature type="transmembrane region" description="Helical" evidence="3">
    <location>
        <begin position="368"/>
        <end position="388"/>
    </location>
</feature>